<feature type="transmembrane region" description="Helical" evidence="1">
    <location>
        <begin position="32"/>
        <end position="54"/>
    </location>
</feature>
<evidence type="ECO:0000313" key="2">
    <source>
        <dbReference type="EMBL" id="MFD1040560.1"/>
    </source>
</evidence>
<keyword evidence="1" id="KW-0812">Transmembrane</keyword>
<organism evidence="2 3">
    <name type="scientific">Virgibacillus byunsanensis</name>
    <dbReference type="NCBI Taxonomy" id="570945"/>
    <lineage>
        <taxon>Bacteria</taxon>
        <taxon>Bacillati</taxon>
        <taxon>Bacillota</taxon>
        <taxon>Bacilli</taxon>
        <taxon>Bacillales</taxon>
        <taxon>Bacillaceae</taxon>
        <taxon>Virgibacillus</taxon>
    </lineage>
</organism>
<feature type="transmembrane region" description="Helical" evidence="1">
    <location>
        <begin position="74"/>
        <end position="99"/>
    </location>
</feature>
<dbReference type="RefSeq" id="WP_390364741.1">
    <property type="nucleotide sequence ID" value="NZ_JBHTKJ010000073.1"/>
</dbReference>
<comment type="caution">
    <text evidence="2">The sequence shown here is derived from an EMBL/GenBank/DDBJ whole genome shotgun (WGS) entry which is preliminary data.</text>
</comment>
<accession>A0ABW3LQ49</accession>
<sequence length="213" mass="24130">MKIQNRMPKTDDRTHLNLVENEWFPMKEPKSLGMSILLSIPLMILNALITIGMINTFSTISLNEFGLTSDSISITLNLGVIIWIFLLLVIHELFHLVFIPNFIKSQKIFIGLTLFGGYVLTEEKISKSRYILVTMAPFIIISILLPITLSLLGILTPTLKALILLNSMASSVDILNLILLLTQVPKETVLINNGTKTYWKYKQNDKYNETTAY</sequence>
<keyword evidence="1" id="KW-0472">Membrane</keyword>
<evidence type="ECO:0000313" key="3">
    <source>
        <dbReference type="Proteomes" id="UP001597040"/>
    </source>
</evidence>
<protein>
    <submittedName>
        <fullName evidence="2">DUF3267 domain-containing protein</fullName>
    </submittedName>
</protein>
<dbReference type="Proteomes" id="UP001597040">
    <property type="component" value="Unassembled WGS sequence"/>
</dbReference>
<keyword evidence="1" id="KW-1133">Transmembrane helix</keyword>
<evidence type="ECO:0000256" key="1">
    <source>
        <dbReference type="SAM" id="Phobius"/>
    </source>
</evidence>
<proteinExistence type="predicted"/>
<dbReference type="EMBL" id="JBHTKJ010000073">
    <property type="protein sequence ID" value="MFD1040560.1"/>
    <property type="molecule type" value="Genomic_DNA"/>
</dbReference>
<name>A0ABW3LQ49_9BACI</name>
<keyword evidence="3" id="KW-1185">Reference proteome</keyword>
<dbReference type="InterPro" id="IPR021683">
    <property type="entry name" value="DUF3267"/>
</dbReference>
<feature type="transmembrane region" description="Helical" evidence="1">
    <location>
        <begin position="130"/>
        <end position="155"/>
    </location>
</feature>
<dbReference type="Pfam" id="PF11667">
    <property type="entry name" value="DUF3267"/>
    <property type="match status" value="1"/>
</dbReference>
<reference evidence="3" key="1">
    <citation type="journal article" date="2019" name="Int. J. Syst. Evol. Microbiol.">
        <title>The Global Catalogue of Microorganisms (GCM) 10K type strain sequencing project: providing services to taxonomists for standard genome sequencing and annotation.</title>
        <authorList>
            <consortium name="The Broad Institute Genomics Platform"/>
            <consortium name="The Broad Institute Genome Sequencing Center for Infectious Disease"/>
            <person name="Wu L."/>
            <person name="Ma J."/>
        </authorList>
    </citation>
    <scope>NUCLEOTIDE SEQUENCE [LARGE SCALE GENOMIC DNA]</scope>
    <source>
        <strain evidence="3">CCUG 56754</strain>
    </source>
</reference>
<gene>
    <name evidence="2" type="ORF">ACFQ3N_19470</name>
</gene>
<feature type="transmembrane region" description="Helical" evidence="1">
    <location>
        <begin position="161"/>
        <end position="181"/>
    </location>
</feature>